<comment type="caution">
    <text evidence="1">The sequence shown here is derived from an EMBL/GenBank/DDBJ whole genome shotgun (WGS) entry which is preliminary data.</text>
</comment>
<name>A0ABT0UEB1_9BACT</name>
<dbReference type="Gene3D" id="3.30.565.10">
    <property type="entry name" value="Histidine kinase-like ATPase, C-terminal domain"/>
    <property type="match status" value="1"/>
</dbReference>
<evidence type="ECO:0000313" key="2">
    <source>
        <dbReference type="Proteomes" id="UP001202961"/>
    </source>
</evidence>
<dbReference type="InterPro" id="IPR036890">
    <property type="entry name" value="HATPase_C_sf"/>
</dbReference>
<dbReference type="SUPFAM" id="SSF55874">
    <property type="entry name" value="ATPase domain of HSP90 chaperone/DNA topoisomerase II/histidine kinase"/>
    <property type="match status" value="1"/>
</dbReference>
<dbReference type="Proteomes" id="UP001202961">
    <property type="component" value="Unassembled WGS sequence"/>
</dbReference>
<dbReference type="EMBL" id="JAMQBK010000126">
    <property type="protein sequence ID" value="MCM2375081.1"/>
    <property type="molecule type" value="Genomic_DNA"/>
</dbReference>
<gene>
    <name evidence="1" type="ORF">NB063_31045</name>
</gene>
<evidence type="ECO:0000313" key="1">
    <source>
        <dbReference type="EMBL" id="MCM2375081.1"/>
    </source>
</evidence>
<keyword evidence="2" id="KW-1185">Reference proteome</keyword>
<sequence>MSFEQIDYRHYLEQNKLRESDRFQPVFEAVENAFNAIEERVRLDEKAPAGVVKVTIHRDESQQVLNSGNNKSQMTPAAVSGITIADNGIGFREANWQAFKTIYTSHKKLQGGKGVGRLSYLQAFRSATVNSIFTESGICQRRKFTITRTSEGVSKCVCNVIDASETKTIVSLQHFEGFYCRKAPKLPDAIARQFAVHFFQRLSVDDGITCLLIDEWDSSTLNLHEFCKTEFMLRKEDQTLTVNGHDLTVTHSKCKTRVAEKHQIMLCANGRVVKPFDVPAGVLPTRKKLNSPQGGYFYIGFVCAPLLDENATQDRLGFALEETLDSTELLPDDAPSLQHIVDAVSNAGRDFLASDIDPLEAEHRKRVYEYCDEKLLYRPLLSNRMEQMMAMPFGLSDREFAKEIWSIYSEWKGDIRKRFNAMAKTVRENTDKLRDFTDQYREILRDMSQMAFYELADYVTDRRAVIDFLDSSMAFDADGKFRDEDAIHDIFFPRKQTSNDIAWDESNLWLIDERLAFQQFAASDIPLAQMGLDGSVSRDRPDVAIAYEKFFDATFAFADQQTPFTSLTLVEFKKPERTNYDEKENPISQALRYIREIREKKSFTHAGRKFRLADKSPIHIYVICHIVDNLTKHMSGYNYIETPDGEGIWLYMPRENALVQIMTFEKVIADAKKRNDVFFHKLGIDRDIELKRTDPKEDAA</sequence>
<organism evidence="1 2">
    <name type="scientific">Aporhodopirellula aestuarii</name>
    <dbReference type="NCBI Taxonomy" id="2950107"/>
    <lineage>
        <taxon>Bacteria</taxon>
        <taxon>Pseudomonadati</taxon>
        <taxon>Planctomycetota</taxon>
        <taxon>Planctomycetia</taxon>
        <taxon>Pirellulales</taxon>
        <taxon>Pirellulaceae</taxon>
        <taxon>Aporhodopirellula</taxon>
    </lineage>
</organism>
<protein>
    <submittedName>
        <fullName evidence="1">ATP-binding protein</fullName>
    </submittedName>
</protein>
<proteinExistence type="predicted"/>
<dbReference type="RefSeq" id="WP_250933557.1">
    <property type="nucleotide sequence ID" value="NZ_JAMQBK010000126.1"/>
</dbReference>
<dbReference type="GO" id="GO:0005524">
    <property type="term" value="F:ATP binding"/>
    <property type="evidence" value="ECO:0007669"/>
    <property type="project" value="UniProtKB-KW"/>
</dbReference>
<keyword evidence="1" id="KW-0067">ATP-binding</keyword>
<keyword evidence="1" id="KW-0547">Nucleotide-binding</keyword>
<accession>A0ABT0UEB1</accession>
<reference evidence="1 2" key="1">
    <citation type="journal article" date="2022" name="Syst. Appl. Microbiol.">
        <title>Rhodopirellula aestuarii sp. nov., a novel member of the genus Rhodopirellula isolated from brackish sediments collected in the Tagus River estuary, Portugal.</title>
        <authorList>
            <person name="Vitorino I.R."/>
            <person name="Klimek D."/>
            <person name="Calusinska M."/>
            <person name="Lobo-da-Cunha A."/>
            <person name="Vasconcelos V."/>
            <person name="Lage O.M."/>
        </authorList>
    </citation>
    <scope>NUCLEOTIDE SEQUENCE [LARGE SCALE GENOMIC DNA]</scope>
    <source>
        <strain evidence="1 2">ICT_H3.1</strain>
    </source>
</reference>